<sequence length="135" mass="15064">MTITTERKAVILGLRQGRGYDCGTMSAVFKVDRPEAGDRYSVSEWWLEPLSKGPGAHSHAENDELFFVIEGQPSILVGDTWYDSPVGSFVMVPARVIHDFENRTEARAGLLNVFVPGGFEDSMPAIVEWFRNNQS</sequence>
<evidence type="ECO:0000259" key="1">
    <source>
        <dbReference type="Pfam" id="PF07883"/>
    </source>
</evidence>
<dbReference type="PANTHER" id="PTHR36440:SF1">
    <property type="entry name" value="PUTATIVE (AFU_ORTHOLOGUE AFUA_8G07350)-RELATED"/>
    <property type="match status" value="1"/>
</dbReference>
<feature type="domain" description="Cupin type-2" evidence="1">
    <location>
        <begin position="51"/>
        <end position="114"/>
    </location>
</feature>
<dbReference type="EMBL" id="RKST01000005">
    <property type="protein sequence ID" value="RUM98638.1"/>
    <property type="molecule type" value="Genomic_DNA"/>
</dbReference>
<dbReference type="OrthoDB" id="6058at2"/>
<proteinExistence type="predicted"/>
<dbReference type="PANTHER" id="PTHR36440">
    <property type="entry name" value="PUTATIVE (AFU_ORTHOLOGUE AFUA_8G07350)-RELATED"/>
    <property type="match status" value="1"/>
</dbReference>
<dbReference type="InterPro" id="IPR014710">
    <property type="entry name" value="RmlC-like_jellyroll"/>
</dbReference>
<dbReference type="Proteomes" id="UP000281647">
    <property type="component" value="Unassembled WGS sequence"/>
</dbReference>
<accession>A0A432V8X6</accession>
<dbReference type="SUPFAM" id="SSF51182">
    <property type="entry name" value="RmlC-like cupins"/>
    <property type="match status" value="1"/>
</dbReference>
<gene>
    <name evidence="2" type="ORF">EET67_05905</name>
</gene>
<keyword evidence="3" id="KW-1185">Reference proteome</keyword>
<reference evidence="2 3" key="1">
    <citation type="submission" date="2018-11" db="EMBL/GenBank/DDBJ databases">
        <title>Pseudaminobacter arsenicus sp. nov., an arsenic-resistant bacterium isolated from arsenic-rich aquifers.</title>
        <authorList>
            <person name="Mu Y."/>
        </authorList>
    </citation>
    <scope>NUCLEOTIDE SEQUENCE [LARGE SCALE GENOMIC DNA]</scope>
    <source>
        <strain evidence="2 3">CB3</strain>
    </source>
</reference>
<evidence type="ECO:0000313" key="2">
    <source>
        <dbReference type="EMBL" id="RUM98638.1"/>
    </source>
</evidence>
<dbReference type="Pfam" id="PF07883">
    <property type="entry name" value="Cupin_2"/>
    <property type="match status" value="1"/>
</dbReference>
<dbReference type="InterPro" id="IPR011051">
    <property type="entry name" value="RmlC_Cupin_sf"/>
</dbReference>
<comment type="caution">
    <text evidence="2">The sequence shown here is derived from an EMBL/GenBank/DDBJ whole genome shotgun (WGS) entry which is preliminary data.</text>
</comment>
<evidence type="ECO:0000313" key="3">
    <source>
        <dbReference type="Proteomes" id="UP000281647"/>
    </source>
</evidence>
<dbReference type="AlphaFoldDB" id="A0A432V8X6"/>
<organism evidence="2 3">
    <name type="scientific">Borborobacter arsenicus</name>
    <dbReference type="NCBI Taxonomy" id="1851146"/>
    <lineage>
        <taxon>Bacteria</taxon>
        <taxon>Pseudomonadati</taxon>
        <taxon>Pseudomonadota</taxon>
        <taxon>Alphaproteobacteria</taxon>
        <taxon>Hyphomicrobiales</taxon>
        <taxon>Phyllobacteriaceae</taxon>
        <taxon>Borborobacter</taxon>
    </lineage>
</organism>
<name>A0A432V8X6_9HYPH</name>
<dbReference type="InterPro" id="IPR013096">
    <property type="entry name" value="Cupin_2"/>
</dbReference>
<dbReference type="Gene3D" id="2.60.120.10">
    <property type="entry name" value="Jelly Rolls"/>
    <property type="match status" value="1"/>
</dbReference>
<dbReference type="InterPro" id="IPR053146">
    <property type="entry name" value="QDO-like"/>
</dbReference>
<protein>
    <submittedName>
        <fullName evidence="2">Cupin domain-containing protein</fullName>
    </submittedName>
</protein>
<dbReference type="RefSeq" id="WP_128624706.1">
    <property type="nucleotide sequence ID" value="NZ_ML133509.1"/>
</dbReference>